<dbReference type="PANTHER" id="PTHR33064">
    <property type="entry name" value="POL PROTEIN"/>
    <property type="match status" value="1"/>
</dbReference>
<gene>
    <name evidence="3" type="ORF">WISP_41672</name>
</gene>
<feature type="domain" description="Peptidase A2" evidence="2">
    <location>
        <begin position="109"/>
        <end position="153"/>
    </location>
</feature>
<reference evidence="3" key="1">
    <citation type="submission" date="2019-10" db="EMBL/GenBank/DDBJ databases">
        <authorList>
            <person name="Soares A.E.R."/>
            <person name="Aleixo A."/>
            <person name="Schneider P."/>
            <person name="Miyaki C.Y."/>
            <person name="Schneider M.P."/>
            <person name="Mello C."/>
            <person name="Vasconcelos A.T.R."/>
        </authorList>
    </citation>
    <scope>NUCLEOTIDE SEQUENCE</scope>
    <source>
        <tissue evidence="3">Muscle</tissue>
    </source>
</reference>
<evidence type="ECO:0000256" key="1">
    <source>
        <dbReference type="ARBA" id="ARBA00022801"/>
    </source>
</evidence>
<dbReference type="InterPro" id="IPR001995">
    <property type="entry name" value="Peptidase_A2_cat"/>
</dbReference>
<name>A0ABQ9DMX2_9PASS</name>
<sequence length="255" mass="27736">MPDQPLSVGEDYLVLPASGASPRGIIAQSGLITFNIDNYLNANGLTLSFRVLLPPVEVSSQDPVAVLLPTSQLQHQQQTIKAVNWTTTLTDDQLLLTVVVVSPLGRISIEGLLDTGADVTIIAVRDWPDAWPKEGTVMSTVDSAVADHAVGEGHTGAVGCKAKDKFITSATGEQLLPRLNWLTQKPILVDQWLLPTEKLRQLEILVQEQLDLGHIAPSTSPWNSPIFVIKKASGKWRLLHDLRKINDVLEPMGPV</sequence>
<dbReference type="InterPro" id="IPR043502">
    <property type="entry name" value="DNA/RNA_pol_sf"/>
</dbReference>
<accession>A0ABQ9DMX2</accession>
<dbReference type="EMBL" id="WHWB01033157">
    <property type="protein sequence ID" value="KAJ7421639.1"/>
    <property type="molecule type" value="Genomic_DNA"/>
</dbReference>
<evidence type="ECO:0000313" key="3">
    <source>
        <dbReference type="EMBL" id="KAJ7421639.1"/>
    </source>
</evidence>
<dbReference type="PANTHER" id="PTHR33064:SF37">
    <property type="entry name" value="RIBONUCLEASE H"/>
    <property type="match status" value="1"/>
</dbReference>
<dbReference type="InterPro" id="IPR051320">
    <property type="entry name" value="Viral_Replic_Matur_Polypro"/>
</dbReference>
<evidence type="ECO:0000259" key="2">
    <source>
        <dbReference type="PROSITE" id="PS50175"/>
    </source>
</evidence>
<comment type="caution">
    <text evidence="3">The sequence shown here is derived from an EMBL/GenBank/DDBJ whole genome shotgun (WGS) entry which is preliminary data.</text>
</comment>
<dbReference type="SUPFAM" id="SSF56672">
    <property type="entry name" value="DNA/RNA polymerases"/>
    <property type="match status" value="1"/>
</dbReference>
<dbReference type="PROSITE" id="PS50175">
    <property type="entry name" value="ASP_PROT_RETROV"/>
    <property type="match status" value="1"/>
</dbReference>
<dbReference type="Gene3D" id="2.40.70.10">
    <property type="entry name" value="Acid Proteases"/>
    <property type="match status" value="1"/>
</dbReference>
<keyword evidence="1" id="KW-0378">Hydrolase</keyword>
<dbReference type="InterPro" id="IPR021109">
    <property type="entry name" value="Peptidase_aspartic_dom_sf"/>
</dbReference>
<dbReference type="SUPFAM" id="SSF50630">
    <property type="entry name" value="Acid proteases"/>
    <property type="match status" value="1"/>
</dbReference>
<dbReference type="InterPro" id="IPR018061">
    <property type="entry name" value="Retropepsins"/>
</dbReference>
<keyword evidence="4" id="KW-1185">Reference proteome</keyword>
<dbReference type="PROSITE" id="PS00141">
    <property type="entry name" value="ASP_PROTEASE"/>
    <property type="match status" value="1"/>
</dbReference>
<dbReference type="InterPro" id="IPR001969">
    <property type="entry name" value="Aspartic_peptidase_AS"/>
</dbReference>
<dbReference type="Gene3D" id="3.10.10.10">
    <property type="entry name" value="HIV Type 1 Reverse Transcriptase, subunit A, domain 1"/>
    <property type="match status" value="1"/>
</dbReference>
<protein>
    <recommendedName>
        <fullName evidence="2">Peptidase A2 domain-containing protein</fullName>
    </recommendedName>
</protein>
<evidence type="ECO:0000313" key="4">
    <source>
        <dbReference type="Proteomes" id="UP001145742"/>
    </source>
</evidence>
<proteinExistence type="predicted"/>
<dbReference type="Pfam" id="PF00077">
    <property type="entry name" value="RVP"/>
    <property type="match status" value="1"/>
</dbReference>
<organism evidence="3 4">
    <name type="scientific">Willisornis vidua</name>
    <name type="common">Xingu scale-backed antbird</name>
    <dbReference type="NCBI Taxonomy" id="1566151"/>
    <lineage>
        <taxon>Eukaryota</taxon>
        <taxon>Metazoa</taxon>
        <taxon>Chordata</taxon>
        <taxon>Craniata</taxon>
        <taxon>Vertebrata</taxon>
        <taxon>Euteleostomi</taxon>
        <taxon>Archelosauria</taxon>
        <taxon>Archosauria</taxon>
        <taxon>Dinosauria</taxon>
        <taxon>Saurischia</taxon>
        <taxon>Theropoda</taxon>
        <taxon>Coelurosauria</taxon>
        <taxon>Aves</taxon>
        <taxon>Neognathae</taxon>
        <taxon>Neoaves</taxon>
        <taxon>Telluraves</taxon>
        <taxon>Australaves</taxon>
        <taxon>Passeriformes</taxon>
        <taxon>Thamnophilidae</taxon>
        <taxon>Willisornis</taxon>
    </lineage>
</organism>
<dbReference type="Proteomes" id="UP001145742">
    <property type="component" value="Unassembled WGS sequence"/>
</dbReference>